<sequence length="68" mass="7740">MTDGRVIRQAMAMLPVPHRALIYRAYYLGRTTAQIASEYCTTEPVVRTELHEAMLELRRILRGAHAAV</sequence>
<dbReference type="GO" id="GO:0016987">
    <property type="term" value="F:sigma factor activity"/>
    <property type="evidence" value="ECO:0007669"/>
    <property type="project" value="UniProtKB-KW"/>
</dbReference>
<keyword evidence="5" id="KW-0804">Transcription</keyword>
<dbReference type="Pfam" id="PF08281">
    <property type="entry name" value="Sigma70_r4_2"/>
    <property type="match status" value="1"/>
</dbReference>
<dbReference type="EMBL" id="MVIM01000004">
    <property type="protein sequence ID" value="ORB66241.1"/>
    <property type="molecule type" value="Genomic_DNA"/>
</dbReference>
<keyword evidence="3" id="KW-0731">Sigma factor</keyword>
<dbReference type="GO" id="GO:0006352">
    <property type="term" value="P:DNA-templated transcription initiation"/>
    <property type="evidence" value="ECO:0007669"/>
    <property type="project" value="InterPro"/>
</dbReference>
<comment type="similarity">
    <text evidence="1">Belongs to the sigma-70 factor family. ECF subfamily.</text>
</comment>
<evidence type="ECO:0000256" key="4">
    <source>
        <dbReference type="ARBA" id="ARBA00023125"/>
    </source>
</evidence>
<dbReference type="InterPro" id="IPR036388">
    <property type="entry name" value="WH-like_DNA-bd_sf"/>
</dbReference>
<dbReference type="InterPro" id="IPR013324">
    <property type="entry name" value="RNA_pol_sigma_r3/r4-like"/>
</dbReference>
<evidence type="ECO:0000313" key="7">
    <source>
        <dbReference type="EMBL" id="ORB66241.1"/>
    </source>
</evidence>
<dbReference type="STRING" id="75922.BST47_10280"/>
<gene>
    <name evidence="7" type="ORF">BST47_10280</name>
</gene>
<feature type="domain" description="RNA polymerase sigma factor 70 region 4 type 2" evidence="6">
    <location>
        <begin position="6"/>
        <end position="57"/>
    </location>
</feature>
<evidence type="ECO:0000256" key="2">
    <source>
        <dbReference type="ARBA" id="ARBA00023015"/>
    </source>
</evidence>
<evidence type="ECO:0000256" key="3">
    <source>
        <dbReference type="ARBA" id="ARBA00023082"/>
    </source>
</evidence>
<accession>A0A1X0JTW0</accession>
<dbReference type="AlphaFoldDB" id="A0A1X0JTW0"/>
<dbReference type="Gene3D" id="1.10.10.10">
    <property type="entry name" value="Winged helix-like DNA-binding domain superfamily/Winged helix DNA-binding domain"/>
    <property type="match status" value="1"/>
</dbReference>
<dbReference type="OrthoDB" id="4639406at2"/>
<keyword evidence="2" id="KW-0805">Transcription regulation</keyword>
<dbReference type="Proteomes" id="UP000192411">
    <property type="component" value="Unassembled WGS sequence"/>
</dbReference>
<dbReference type="GO" id="GO:0003677">
    <property type="term" value="F:DNA binding"/>
    <property type="evidence" value="ECO:0007669"/>
    <property type="project" value="UniProtKB-KW"/>
</dbReference>
<name>A0A1X0JTW0_9MYCO</name>
<keyword evidence="4" id="KW-0238">DNA-binding</keyword>
<keyword evidence="8" id="KW-1185">Reference proteome</keyword>
<evidence type="ECO:0000259" key="6">
    <source>
        <dbReference type="Pfam" id="PF08281"/>
    </source>
</evidence>
<organism evidence="7 8">
    <name type="scientific">Mycolicibacterium tusciae</name>
    <dbReference type="NCBI Taxonomy" id="75922"/>
    <lineage>
        <taxon>Bacteria</taxon>
        <taxon>Bacillati</taxon>
        <taxon>Actinomycetota</taxon>
        <taxon>Actinomycetes</taxon>
        <taxon>Mycobacteriales</taxon>
        <taxon>Mycobacteriaceae</taxon>
        <taxon>Mycolicibacterium</taxon>
    </lineage>
</organism>
<dbReference type="SUPFAM" id="SSF88659">
    <property type="entry name" value="Sigma3 and sigma4 domains of RNA polymerase sigma factors"/>
    <property type="match status" value="1"/>
</dbReference>
<comment type="caution">
    <text evidence="7">The sequence shown here is derived from an EMBL/GenBank/DDBJ whole genome shotgun (WGS) entry which is preliminary data.</text>
</comment>
<evidence type="ECO:0000256" key="5">
    <source>
        <dbReference type="ARBA" id="ARBA00023163"/>
    </source>
</evidence>
<evidence type="ECO:0000313" key="8">
    <source>
        <dbReference type="Proteomes" id="UP000192411"/>
    </source>
</evidence>
<dbReference type="InterPro" id="IPR013249">
    <property type="entry name" value="RNA_pol_sigma70_r4_t2"/>
</dbReference>
<evidence type="ECO:0000256" key="1">
    <source>
        <dbReference type="ARBA" id="ARBA00010641"/>
    </source>
</evidence>
<reference evidence="7 8" key="1">
    <citation type="submission" date="2017-02" db="EMBL/GenBank/DDBJ databases">
        <title>The new phylogeny of genus Mycobacterium.</title>
        <authorList>
            <person name="Tortoli E."/>
            <person name="Trovato A."/>
            <person name="Cirillo D.M."/>
        </authorList>
    </citation>
    <scope>NUCLEOTIDE SEQUENCE [LARGE SCALE GENOMIC DNA]</scope>
    <source>
        <strain evidence="7 8">DSM 44338</strain>
    </source>
</reference>
<protein>
    <recommendedName>
        <fullName evidence="6">RNA polymerase sigma factor 70 region 4 type 2 domain-containing protein</fullName>
    </recommendedName>
</protein>
<dbReference type="RefSeq" id="WP_083125411.1">
    <property type="nucleotide sequence ID" value="NZ_MVIM01000004.1"/>
</dbReference>
<proteinExistence type="inferred from homology"/>